<dbReference type="EMBL" id="PGGW01000049">
    <property type="protein sequence ID" value="PJE97099.1"/>
    <property type="molecule type" value="Genomic_DNA"/>
</dbReference>
<reference evidence="1 2" key="1">
    <citation type="submission" date="2017-11" db="EMBL/GenBank/DDBJ databases">
        <title>Streptomyces carmine sp. nov., a novel actinomycete isolated from Sophora alopecuroides in Xinjiang, China.</title>
        <authorList>
            <person name="Wang Y."/>
            <person name="Luo X."/>
            <person name="Wan C."/>
            <person name="Zhang L."/>
        </authorList>
    </citation>
    <scope>NUCLEOTIDE SEQUENCE [LARGE SCALE GENOMIC DNA]</scope>
    <source>
        <strain evidence="1 2">TRM SA0054</strain>
    </source>
</reference>
<evidence type="ECO:0000313" key="1">
    <source>
        <dbReference type="EMBL" id="PJE97099.1"/>
    </source>
</evidence>
<organism evidence="1 2">
    <name type="scientific">Streptomyces carminius</name>
    <dbReference type="NCBI Taxonomy" id="2665496"/>
    <lineage>
        <taxon>Bacteria</taxon>
        <taxon>Bacillati</taxon>
        <taxon>Actinomycetota</taxon>
        <taxon>Actinomycetes</taxon>
        <taxon>Kitasatosporales</taxon>
        <taxon>Streptomycetaceae</taxon>
        <taxon>Streptomyces</taxon>
    </lineage>
</organism>
<sequence length="64" mass="7192">MSGHEDLPRVGDEVLENQVRAIVTDIRSGVIWLRAAGREEWPAEDPGKLRVRRTRTELIAAGEL</sequence>
<name>A0A2M8LYV2_9ACTN</name>
<gene>
    <name evidence="1" type="ORF">CUT44_14030</name>
</gene>
<dbReference type="Proteomes" id="UP000230407">
    <property type="component" value="Unassembled WGS sequence"/>
</dbReference>
<comment type="caution">
    <text evidence="1">The sequence shown here is derived from an EMBL/GenBank/DDBJ whole genome shotgun (WGS) entry which is preliminary data.</text>
</comment>
<keyword evidence="2" id="KW-1185">Reference proteome</keyword>
<accession>A0A2M8LYV2</accession>
<dbReference type="AlphaFoldDB" id="A0A2M8LYV2"/>
<dbReference type="RefSeq" id="WP_100202300.1">
    <property type="nucleotide sequence ID" value="NZ_PGGW01000049.1"/>
</dbReference>
<evidence type="ECO:0000313" key="2">
    <source>
        <dbReference type="Proteomes" id="UP000230407"/>
    </source>
</evidence>
<proteinExistence type="predicted"/>
<protein>
    <submittedName>
        <fullName evidence="1">Uncharacterized protein</fullName>
    </submittedName>
</protein>